<feature type="transmembrane region" description="Helical" evidence="12">
    <location>
        <begin position="423"/>
        <end position="445"/>
    </location>
</feature>
<feature type="transmembrane region" description="Helical" evidence="12">
    <location>
        <begin position="211"/>
        <end position="231"/>
    </location>
</feature>
<gene>
    <name evidence="15" type="ORF">DES51_103106</name>
</gene>
<evidence type="ECO:0000256" key="8">
    <source>
        <dbReference type="ARBA" id="ARBA00022777"/>
    </source>
</evidence>
<name>A0A318L4W6_9FIRM</name>
<dbReference type="InterPro" id="IPR013013">
    <property type="entry name" value="PTS_EIIC_1"/>
</dbReference>
<comment type="subcellular location">
    <subcellularLocation>
        <location evidence="1">Cell membrane</location>
        <topology evidence="1">Multi-pass membrane protein</topology>
    </subcellularLocation>
</comment>
<protein>
    <submittedName>
        <fullName evidence="15">PTS system IIB component (Glc family) /PTS system IIC component (Glc family)</fullName>
    </submittedName>
</protein>
<dbReference type="Gene3D" id="3.30.1360.60">
    <property type="entry name" value="Glucose permease domain IIB"/>
    <property type="match status" value="1"/>
</dbReference>
<proteinExistence type="predicted"/>
<reference evidence="15 16" key="1">
    <citation type="submission" date="2018-05" db="EMBL/GenBank/DDBJ databases">
        <title>Genomic Encyclopedia of Type Strains, Phase IV (KMG-IV): sequencing the most valuable type-strain genomes for metagenomic binning, comparative biology and taxonomic classification.</title>
        <authorList>
            <person name="Goeker M."/>
        </authorList>
    </citation>
    <scope>NUCLEOTIDE SEQUENCE [LARGE SCALE GENOMIC DNA]</scope>
    <source>
        <strain evidence="15 16">JC118</strain>
    </source>
</reference>
<keyword evidence="8" id="KW-0418">Kinase</keyword>
<dbReference type="PROSITE" id="PS01035">
    <property type="entry name" value="PTS_EIIB_TYPE_1_CYS"/>
    <property type="match status" value="1"/>
</dbReference>
<dbReference type="GO" id="GO:0008982">
    <property type="term" value="F:protein-N(PI)-phosphohistidine-sugar phosphotransferase activity"/>
    <property type="evidence" value="ECO:0007669"/>
    <property type="project" value="InterPro"/>
</dbReference>
<evidence type="ECO:0000256" key="10">
    <source>
        <dbReference type="ARBA" id="ARBA00023136"/>
    </source>
</evidence>
<dbReference type="PROSITE" id="PS51098">
    <property type="entry name" value="PTS_EIIB_TYPE_1"/>
    <property type="match status" value="1"/>
</dbReference>
<dbReference type="NCBIfam" id="TIGR00826">
    <property type="entry name" value="EIIB_glc"/>
    <property type="match status" value="1"/>
</dbReference>
<dbReference type="CDD" id="cd00212">
    <property type="entry name" value="PTS_IIB_glc"/>
    <property type="match status" value="1"/>
</dbReference>
<evidence type="ECO:0000256" key="1">
    <source>
        <dbReference type="ARBA" id="ARBA00004651"/>
    </source>
</evidence>
<dbReference type="Pfam" id="PF00367">
    <property type="entry name" value="PTS_EIIB"/>
    <property type="match status" value="1"/>
</dbReference>
<dbReference type="GO" id="GO:0090589">
    <property type="term" value="F:protein-phosphocysteine-trehalose phosphotransferase system transporter activity"/>
    <property type="evidence" value="ECO:0007669"/>
    <property type="project" value="TreeGrafter"/>
</dbReference>
<evidence type="ECO:0000256" key="3">
    <source>
        <dbReference type="ARBA" id="ARBA00022475"/>
    </source>
</evidence>
<organism evidence="15 16">
    <name type="scientific">Dielma fastidiosa</name>
    <dbReference type="NCBI Taxonomy" id="1034346"/>
    <lineage>
        <taxon>Bacteria</taxon>
        <taxon>Bacillati</taxon>
        <taxon>Bacillota</taxon>
        <taxon>Erysipelotrichia</taxon>
        <taxon>Erysipelotrichales</taxon>
        <taxon>Erysipelotrichaceae</taxon>
        <taxon>Dielma</taxon>
    </lineage>
</organism>
<feature type="active site" description="Phosphocysteine intermediate; for EIIB activity" evidence="11">
    <location>
        <position position="27"/>
    </location>
</feature>
<feature type="transmembrane region" description="Helical" evidence="12">
    <location>
        <begin position="148"/>
        <end position="168"/>
    </location>
</feature>
<dbReference type="Pfam" id="PF02378">
    <property type="entry name" value="PTS_EIIC"/>
    <property type="match status" value="1"/>
</dbReference>
<keyword evidence="9 12" id="KW-1133">Transmembrane helix</keyword>
<evidence type="ECO:0000259" key="14">
    <source>
        <dbReference type="PROSITE" id="PS51103"/>
    </source>
</evidence>
<dbReference type="SUPFAM" id="SSF55604">
    <property type="entry name" value="Glucose permease domain IIB"/>
    <property type="match status" value="1"/>
</dbReference>
<keyword evidence="4" id="KW-0762">Sugar transport</keyword>
<keyword evidence="16" id="KW-1185">Reference proteome</keyword>
<evidence type="ECO:0000256" key="4">
    <source>
        <dbReference type="ARBA" id="ARBA00022597"/>
    </source>
</evidence>
<dbReference type="PANTHER" id="PTHR30175:SF1">
    <property type="entry name" value="PTS SYSTEM ARBUTIN-, CELLOBIOSE-, AND SALICIN-SPECIFIC EIIBC COMPONENT-RELATED"/>
    <property type="match status" value="1"/>
</dbReference>
<feature type="domain" description="PTS EIIC type-1" evidence="14">
    <location>
        <begin position="110"/>
        <end position="460"/>
    </location>
</feature>
<feature type="transmembrane region" description="Helical" evidence="12">
    <location>
        <begin position="358"/>
        <end position="377"/>
    </location>
</feature>
<dbReference type="InterPro" id="IPR036878">
    <property type="entry name" value="Glu_permease_IIB"/>
</dbReference>
<accession>A0A318L4W6</accession>
<evidence type="ECO:0000313" key="15">
    <source>
        <dbReference type="EMBL" id="PXX80513.1"/>
    </source>
</evidence>
<keyword evidence="3" id="KW-1003">Cell membrane</keyword>
<dbReference type="FunFam" id="3.30.1360.60:FF:000001">
    <property type="entry name" value="PTS system glucose-specific IIBC component PtsG"/>
    <property type="match status" value="1"/>
</dbReference>
<keyword evidence="5" id="KW-0808">Transferase</keyword>
<feature type="transmembrane region" description="Helical" evidence="12">
    <location>
        <begin position="325"/>
        <end position="346"/>
    </location>
</feature>
<evidence type="ECO:0000256" key="5">
    <source>
        <dbReference type="ARBA" id="ARBA00022679"/>
    </source>
</evidence>
<keyword evidence="6" id="KW-0598">Phosphotransferase system</keyword>
<comment type="caution">
    <text evidence="15">The sequence shown here is derived from an EMBL/GenBank/DDBJ whole genome shotgun (WGS) entry which is preliminary data.</text>
</comment>
<evidence type="ECO:0000256" key="7">
    <source>
        <dbReference type="ARBA" id="ARBA00022692"/>
    </source>
</evidence>
<dbReference type="GO" id="GO:0016301">
    <property type="term" value="F:kinase activity"/>
    <property type="evidence" value="ECO:0007669"/>
    <property type="project" value="UniProtKB-KW"/>
</dbReference>
<keyword evidence="7 12" id="KW-0812">Transmembrane</keyword>
<sequence>MKNSKKMAEDILQGIGGKANITSLVHCMTRLRFTLKDESLIQKQQIENTEGVLGTMAQNGQFQIIIGQTVPDVYAELCSLAGIEKMEALNENLDADNQGKKKFRPGAIFEVVSGCFAPVVTAFAGAGILKGILTLLTTYSLLDTSTGLYLMLNAASDATFYFLPFLLAYTSAKRFKTNEIMALILAGIYMYPTIINNAGTQVSAFGISFYLVKYSSSVIPIMLSVWVMSYVHRWISKVSPSFLRVVLVPVVVLLVMTPLSLMLFGPLGYNIGIYIGNFFKWLFDIAPMVGGFVDGFTRPLMVFTGTHMTMSPIMINNIETLGYDMLGPVHCVATVSAAGMCFGAFLKAKKESNKAANFSSFISAAIGITEPALYGVAFRFKRPLAALCIGGGVSGAFVAAMGAKALSFAMPALISLPVYTGTIPIVLAGSAIGFVLTAVLTYVLGFDEDIKKDERAIEAEKKNLF</sequence>
<dbReference type="GO" id="GO:0009401">
    <property type="term" value="P:phosphoenolpyruvate-dependent sugar phosphotransferase system"/>
    <property type="evidence" value="ECO:0007669"/>
    <property type="project" value="UniProtKB-KW"/>
</dbReference>
<evidence type="ECO:0000256" key="11">
    <source>
        <dbReference type="PROSITE-ProRule" id="PRU00421"/>
    </source>
</evidence>
<evidence type="ECO:0000259" key="13">
    <source>
        <dbReference type="PROSITE" id="PS51098"/>
    </source>
</evidence>
<dbReference type="EMBL" id="QJKH01000003">
    <property type="protein sequence ID" value="PXX80513.1"/>
    <property type="molecule type" value="Genomic_DNA"/>
</dbReference>
<dbReference type="InterPro" id="IPR001996">
    <property type="entry name" value="PTS_IIB_1"/>
</dbReference>
<dbReference type="InterPro" id="IPR018113">
    <property type="entry name" value="PTrfase_EIIB_Cys"/>
</dbReference>
<dbReference type="STRING" id="1034346.GCA_000313565_02071"/>
<evidence type="ECO:0000256" key="12">
    <source>
        <dbReference type="SAM" id="Phobius"/>
    </source>
</evidence>
<keyword evidence="2" id="KW-0813">Transport</keyword>
<dbReference type="GO" id="GO:0005886">
    <property type="term" value="C:plasma membrane"/>
    <property type="evidence" value="ECO:0007669"/>
    <property type="project" value="UniProtKB-SubCell"/>
</dbReference>
<dbReference type="Proteomes" id="UP000247612">
    <property type="component" value="Unassembled WGS sequence"/>
</dbReference>
<evidence type="ECO:0000313" key="16">
    <source>
        <dbReference type="Proteomes" id="UP000247612"/>
    </source>
</evidence>
<dbReference type="InterPro" id="IPR003352">
    <property type="entry name" value="PTS_EIIC"/>
</dbReference>
<evidence type="ECO:0000256" key="2">
    <source>
        <dbReference type="ARBA" id="ARBA00022448"/>
    </source>
</evidence>
<dbReference type="PANTHER" id="PTHR30175">
    <property type="entry name" value="PHOSPHOTRANSFERASE SYSTEM TRANSPORT PROTEIN"/>
    <property type="match status" value="1"/>
</dbReference>
<feature type="transmembrane region" description="Helical" evidence="12">
    <location>
        <begin position="243"/>
        <end position="265"/>
    </location>
</feature>
<dbReference type="OrthoDB" id="92465at2"/>
<evidence type="ECO:0000256" key="9">
    <source>
        <dbReference type="ARBA" id="ARBA00022989"/>
    </source>
</evidence>
<feature type="domain" description="PTS EIIB type-1" evidence="13">
    <location>
        <begin position="5"/>
        <end position="87"/>
    </location>
</feature>
<dbReference type="GO" id="GO:0015771">
    <property type="term" value="P:trehalose transport"/>
    <property type="evidence" value="ECO:0007669"/>
    <property type="project" value="TreeGrafter"/>
</dbReference>
<dbReference type="RefSeq" id="WP_022938376.1">
    <property type="nucleotide sequence ID" value="NZ_CABKRQ010000005.1"/>
</dbReference>
<evidence type="ECO:0000256" key="6">
    <source>
        <dbReference type="ARBA" id="ARBA00022683"/>
    </source>
</evidence>
<feature type="transmembrane region" description="Helical" evidence="12">
    <location>
        <begin position="180"/>
        <end position="199"/>
    </location>
</feature>
<dbReference type="AlphaFoldDB" id="A0A318L4W6"/>
<dbReference type="InterPro" id="IPR050558">
    <property type="entry name" value="PTS_Sugar-Specific_Components"/>
</dbReference>
<keyword evidence="10 12" id="KW-0472">Membrane</keyword>
<dbReference type="PROSITE" id="PS51103">
    <property type="entry name" value="PTS_EIIC_TYPE_1"/>
    <property type="match status" value="1"/>
</dbReference>
<feature type="transmembrane region" description="Helical" evidence="12">
    <location>
        <begin position="107"/>
        <end position="128"/>
    </location>
</feature>
<feature type="transmembrane region" description="Helical" evidence="12">
    <location>
        <begin position="384"/>
        <end position="403"/>
    </location>
</feature>